<evidence type="ECO:0000256" key="1">
    <source>
        <dbReference type="ARBA" id="ARBA00022692"/>
    </source>
</evidence>
<gene>
    <name evidence="6" type="ORF">DBV39_08350</name>
</gene>
<keyword evidence="7" id="KW-1185">Reference proteome</keyword>
<dbReference type="Pfam" id="PF07690">
    <property type="entry name" value="MFS_1"/>
    <property type="match status" value="1"/>
</dbReference>
<protein>
    <recommendedName>
        <fullName evidence="5">Major facilitator superfamily (MFS) profile domain-containing protein</fullName>
    </recommendedName>
</protein>
<feature type="transmembrane region" description="Helical" evidence="4">
    <location>
        <begin position="236"/>
        <end position="256"/>
    </location>
</feature>
<accession>A0A2R4XJ18</accession>
<organism evidence="6 7">
    <name type="scientific">Orrella marina</name>
    <dbReference type="NCBI Taxonomy" id="2163011"/>
    <lineage>
        <taxon>Bacteria</taxon>
        <taxon>Pseudomonadati</taxon>
        <taxon>Pseudomonadota</taxon>
        <taxon>Betaproteobacteria</taxon>
        <taxon>Burkholderiales</taxon>
        <taxon>Alcaligenaceae</taxon>
        <taxon>Orrella</taxon>
    </lineage>
</organism>
<dbReference type="EMBL" id="CP028901">
    <property type="protein sequence ID" value="AWB33709.1"/>
    <property type="molecule type" value="Genomic_DNA"/>
</dbReference>
<dbReference type="InterPro" id="IPR036259">
    <property type="entry name" value="MFS_trans_sf"/>
</dbReference>
<dbReference type="KEGG" id="boz:DBV39_08350"/>
<proteinExistence type="predicted"/>
<dbReference type="PANTHER" id="PTHR11360">
    <property type="entry name" value="MONOCARBOXYLATE TRANSPORTER"/>
    <property type="match status" value="1"/>
</dbReference>
<dbReference type="OrthoDB" id="7876195at2"/>
<dbReference type="SUPFAM" id="SSF103473">
    <property type="entry name" value="MFS general substrate transporter"/>
    <property type="match status" value="1"/>
</dbReference>
<evidence type="ECO:0000256" key="2">
    <source>
        <dbReference type="ARBA" id="ARBA00022989"/>
    </source>
</evidence>
<keyword evidence="2 4" id="KW-1133">Transmembrane helix</keyword>
<reference evidence="6 7" key="1">
    <citation type="submission" date="2018-04" db="EMBL/GenBank/DDBJ databases">
        <title>Bordetella sp. HZ20 isolated from seawater.</title>
        <authorList>
            <person name="Sun C."/>
        </authorList>
    </citation>
    <scope>NUCLEOTIDE SEQUENCE [LARGE SCALE GENOMIC DNA]</scope>
    <source>
        <strain evidence="6 7">HZ20</strain>
    </source>
</reference>
<feature type="transmembrane region" description="Helical" evidence="4">
    <location>
        <begin position="268"/>
        <end position="291"/>
    </location>
</feature>
<feature type="transmembrane region" description="Helical" evidence="4">
    <location>
        <begin position="59"/>
        <end position="81"/>
    </location>
</feature>
<evidence type="ECO:0000259" key="5">
    <source>
        <dbReference type="PROSITE" id="PS50850"/>
    </source>
</evidence>
<feature type="transmembrane region" description="Helical" evidence="4">
    <location>
        <begin position="88"/>
        <end position="107"/>
    </location>
</feature>
<dbReference type="Proteomes" id="UP000244571">
    <property type="component" value="Chromosome"/>
</dbReference>
<feature type="transmembrane region" description="Helical" evidence="4">
    <location>
        <begin position="152"/>
        <end position="171"/>
    </location>
</feature>
<evidence type="ECO:0000256" key="4">
    <source>
        <dbReference type="SAM" id="Phobius"/>
    </source>
</evidence>
<feature type="transmembrane region" description="Helical" evidence="4">
    <location>
        <begin position="326"/>
        <end position="349"/>
    </location>
</feature>
<dbReference type="InterPro" id="IPR050327">
    <property type="entry name" value="Proton-linked_MCT"/>
</dbReference>
<dbReference type="AlphaFoldDB" id="A0A2R4XJ18"/>
<dbReference type="RefSeq" id="WP_108621138.1">
    <property type="nucleotide sequence ID" value="NZ_CP028901.1"/>
</dbReference>
<dbReference type="InterPro" id="IPR011701">
    <property type="entry name" value="MFS"/>
</dbReference>
<evidence type="ECO:0000313" key="6">
    <source>
        <dbReference type="EMBL" id="AWB33709.1"/>
    </source>
</evidence>
<feature type="transmembrane region" description="Helical" evidence="4">
    <location>
        <begin position="113"/>
        <end position="140"/>
    </location>
</feature>
<dbReference type="GO" id="GO:0022857">
    <property type="term" value="F:transmembrane transporter activity"/>
    <property type="evidence" value="ECO:0007669"/>
    <property type="project" value="InterPro"/>
</dbReference>
<feature type="transmembrane region" description="Helical" evidence="4">
    <location>
        <begin position="390"/>
        <end position="410"/>
    </location>
</feature>
<dbReference type="PANTHER" id="PTHR11360:SF290">
    <property type="entry name" value="MONOCARBOXYLATE MFS PERMEASE"/>
    <property type="match status" value="1"/>
</dbReference>
<sequence>MTTDSQTSPIRARTPPFYGWRIVKGSIVIAFVAWAFALYGSSVYLSALSHERGWPIGQVSTALTLSFLLNALTIGLVGSFLGKHGPRLIMSIGAVILGTGLVLIGQITEIWQAFLVFPLMGLGWSCLSTIAITSTIAPWFERHQGKAISTALLGASLGGMFGVPITLFLVTQLGLTQAMWLIGALSVVIIVPIATGILRRRPQDLGLMPDGLPPDESRPADIYSTRNWQRTEALRTYGLLSVIIAFGIGLMVQVGFLSQQVKLLQSHISATGVSLTVLAAGSLAFLGRVILARHADRINIRQTSAMVLLMAGIGMLIIGITDSITVIILGVLVFGFNVGNLTTLPALIVRREFGSASFGRVFGVTGTCMQLFSAFGPALFGLLYDLTESYFTPLTIAALLLGTGAVLISYGEWGKPFMLDNQQ</sequence>
<feature type="transmembrane region" description="Helical" evidence="4">
    <location>
        <begin position="303"/>
        <end position="320"/>
    </location>
</feature>
<dbReference type="PROSITE" id="PS50850">
    <property type="entry name" value="MFS"/>
    <property type="match status" value="1"/>
</dbReference>
<feature type="transmembrane region" description="Helical" evidence="4">
    <location>
        <begin position="177"/>
        <end position="198"/>
    </location>
</feature>
<keyword evidence="3 4" id="KW-0472">Membrane</keyword>
<evidence type="ECO:0000256" key="3">
    <source>
        <dbReference type="ARBA" id="ARBA00023136"/>
    </source>
</evidence>
<dbReference type="Gene3D" id="1.20.1250.20">
    <property type="entry name" value="MFS general substrate transporter like domains"/>
    <property type="match status" value="2"/>
</dbReference>
<feature type="domain" description="Major facilitator superfamily (MFS) profile" evidence="5">
    <location>
        <begin position="1"/>
        <end position="423"/>
    </location>
</feature>
<evidence type="ECO:0000313" key="7">
    <source>
        <dbReference type="Proteomes" id="UP000244571"/>
    </source>
</evidence>
<feature type="transmembrane region" description="Helical" evidence="4">
    <location>
        <begin position="361"/>
        <end position="384"/>
    </location>
</feature>
<name>A0A2R4XJ18_9BURK</name>
<keyword evidence="1 4" id="KW-0812">Transmembrane</keyword>
<dbReference type="InterPro" id="IPR020846">
    <property type="entry name" value="MFS_dom"/>
</dbReference>
<feature type="transmembrane region" description="Helical" evidence="4">
    <location>
        <begin position="21"/>
        <end position="39"/>
    </location>
</feature>